<feature type="binding site" evidence="5">
    <location>
        <begin position="271"/>
        <end position="272"/>
    </location>
    <ligand>
        <name>ATP</name>
        <dbReference type="ChEBI" id="CHEBI:30616"/>
    </ligand>
</feature>
<comment type="catalytic activity">
    <reaction evidence="5 6">
        <text>5-amino-1-(5-phospho-beta-D-ribosyl)imidazole + hydrogencarbonate + ATP = 5-carboxyamino-1-(5-phospho-D-ribosyl)imidazole + ADP + phosphate + 2 H(+)</text>
        <dbReference type="Rhea" id="RHEA:19317"/>
        <dbReference type="ChEBI" id="CHEBI:15378"/>
        <dbReference type="ChEBI" id="CHEBI:17544"/>
        <dbReference type="ChEBI" id="CHEBI:30616"/>
        <dbReference type="ChEBI" id="CHEBI:43474"/>
        <dbReference type="ChEBI" id="CHEBI:58730"/>
        <dbReference type="ChEBI" id="CHEBI:137981"/>
        <dbReference type="ChEBI" id="CHEBI:456216"/>
        <dbReference type="EC" id="6.3.4.18"/>
    </reaction>
</comment>
<dbReference type="NCBIfam" id="NF004679">
    <property type="entry name" value="PRK06019.1-5"/>
    <property type="match status" value="1"/>
</dbReference>
<evidence type="ECO:0000256" key="2">
    <source>
        <dbReference type="ARBA" id="ARBA00022741"/>
    </source>
</evidence>
<dbReference type="GO" id="GO:0004638">
    <property type="term" value="F:phosphoribosylaminoimidazole carboxylase activity"/>
    <property type="evidence" value="ECO:0007669"/>
    <property type="project" value="InterPro"/>
</dbReference>
<feature type="binding site" evidence="5">
    <location>
        <begin position="186"/>
        <end position="189"/>
    </location>
    <ligand>
        <name>ATP</name>
        <dbReference type="ChEBI" id="CHEBI:30616"/>
    </ligand>
</feature>
<evidence type="ECO:0000313" key="8">
    <source>
        <dbReference type="EMBL" id="CUS32407.1"/>
    </source>
</evidence>
<comment type="function">
    <text evidence="6">Catalyzes the ATP-dependent conversion of 5-aminoimidazole ribonucleotide (AIR) and HCO(3)- to N5-carboxyaminoimidazole ribonucleotide (N5-CAIR).</text>
</comment>
<dbReference type="SUPFAM" id="SSF52440">
    <property type="entry name" value="PreATP-grasp domain"/>
    <property type="match status" value="1"/>
</dbReference>
<evidence type="ECO:0000256" key="5">
    <source>
        <dbReference type="HAMAP-Rule" id="MF_01928"/>
    </source>
</evidence>
<organism evidence="8 9">
    <name type="scientific">Candidatus Nitrospira nitrosa</name>
    <dbReference type="NCBI Taxonomy" id="1742972"/>
    <lineage>
        <taxon>Bacteria</taxon>
        <taxon>Pseudomonadati</taxon>
        <taxon>Nitrospirota</taxon>
        <taxon>Nitrospiria</taxon>
        <taxon>Nitrospirales</taxon>
        <taxon>Nitrospiraceae</taxon>
        <taxon>Nitrospira</taxon>
    </lineage>
</organism>
<dbReference type="GO" id="GO:0005829">
    <property type="term" value="C:cytosol"/>
    <property type="evidence" value="ECO:0007669"/>
    <property type="project" value="TreeGrafter"/>
</dbReference>
<comment type="subunit">
    <text evidence="5 6">Homodimer.</text>
</comment>
<dbReference type="GO" id="GO:0034028">
    <property type="term" value="F:5-(carboxyamino)imidazole ribonucleotide synthase activity"/>
    <property type="evidence" value="ECO:0007669"/>
    <property type="project" value="UniProtKB-UniRule"/>
</dbReference>
<evidence type="ECO:0000256" key="3">
    <source>
        <dbReference type="ARBA" id="ARBA00022755"/>
    </source>
</evidence>
<comment type="function">
    <text evidence="5">Catalyzes the ATP-dependent conversion of 5-aminoimidazole ribonucleotide (AIR) and HCO(3)(-) to N5-carboxyaminoimidazole ribonucleotide (N5-CAIR).</text>
</comment>
<dbReference type="SUPFAM" id="SSF56059">
    <property type="entry name" value="Glutathione synthetase ATP-binding domain-like"/>
    <property type="match status" value="1"/>
</dbReference>
<dbReference type="NCBIfam" id="NF004676">
    <property type="entry name" value="PRK06019.1-2"/>
    <property type="match status" value="1"/>
</dbReference>
<dbReference type="UniPathway" id="UPA00074">
    <property type="reaction ID" value="UER00942"/>
</dbReference>
<dbReference type="InterPro" id="IPR011054">
    <property type="entry name" value="Rudment_hybrid_motif"/>
</dbReference>
<dbReference type="RefSeq" id="WP_090743514.1">
    <property type="nucleotide sequence ID" value="NZ_CZQA01000001.1"/>
</dbReference>
<dbReference type="AlphaFoldDB" id="A0A0S4L467"/>
<feature type="domain" description="ATP-grasp" evidence="7">
    <location>
        <begin position="111"/>
        <end position="301"/>
    </location>
</feature>
<dbReference type="Proteomes" id="UP000199032">
    <property type="component" value="Unassembled WGS sequence"/>
</dbReference>
<dbReference type="InterPro" id="IPR005875">
    <property type="entry name" value="PurK"/>
</dbReference>
<dbReference type="Gene3D" id="3.30.470.20">
    <property type="entry name" value="ATP-grasp fold, B domain"/>
    <property type="match status" value="1"/>
</dbReference>
<dbReference type="OrthoDB" id="9804625at2"/>
<dbReference type="NCBIfam" id="NF004675">
    <property type="entry name" value="PRK06019.1-1"/>
    <property type="match status" value="1"/>
</dbReference>
<dbReference type="GO" id="GO:0005524">
    <property type="term" value="F:ATP binding"/>
    <property type="evidence" value="ECO:0007669"/>
    <property type="project" value="UniProtKB-UniRule"/>
</dbReference>
<sequence>MHTILDPGAMLGVLGGGQLGAMFAGAARRMGYRVAIWDPDPDAPAHRVADESFSTSFADHDIRERFIDTVQAITLEWENIPAELCQWLEQQRPLRPSSAVLRIIQDRLTQKQFLSSCSLPLPDFAEVTSEHQLHQVISRLGLPLICKTARSGYDGKGQWLIREPSDIQRFERILATSSTRVRWIAEQFVSFVRELSVLVVRSASGETRVYPVVENRHEQGILRDSVVPASISPSDAEAACELAVRAVAELHGVGIFCIELFQAQDGRLLINEIAPRPHNSGHYTLDACTVSQFEQQVRVMCGLPLGEVRLLSPAVMVNLLGDEVTTVLSGERSRGTFSIPGAAVHLYGKRVIRQGRKMGHVTFTAPEREAAVASAQQFLSQVRKPPSAIPFHQ</sequence>
<protein>
    <recommendedName>
        <fullName evidence="5 6">N5-carboxyaminoimidazole ribonucleotide synthase</fullName>
        <shortName evidence="5 6">N5-CAIR synthase</shortName>
        <ecNumber evidence="5 6">6.3.4.18</ecNumber>
    </recommendedName>
    <alternativeName>
        <fullName evidence="5 6">5-(carboxyamino)imidazole ribonucleotide synthetase</fullName>
    </alternativeName>
</protein>
<keyword evidence="2 5" id="KW-0547">Nucleotide-binding</keyword>
<dbReference type="GO" id="GO:0046872">
    <property type="term" value="F:metal ion binding"/>
    <property type="evidence" value="ECO:0007669"/>
    <property type="project" value="InterPro"/>
</dbReference>
<accession>A0A0S4L467</accession>
<dbReference type="PANTHER" id="PTHR11609:SF5">
    <property type="entry name" value="PHOSPHORIBOSYLAMINOIMIDAZOLE CARBOXYLASE"/>
    <property type="match status" value="1"/>
</dbReference>
<comment type="pathway">
    <text evidence="5 6">Purine metabolism; IMP biosynthesis via de novo pathway; 5-amino-1-(5-phospho-D-ribosyl)imidazole-4-carboxylate from 5-amino-1-(5-phospho-D-ribosyl)imidazole (N5-CAIR route): step 1/2.</text>
</comment>
<dbReference type="FunFam" id="3.30.470.20:FF:000029">
    <property type="entry name" value="N5-carboxyaminoimidazole ribonucleotide synthase"/>
    <property type="match status" value="1"/>
</dbReference>
<dbReference type="STRING" id="1742972.COMA1_10615"/>
<dbReference type="EMBL" id="CZQA01000001">
    <property type="protein sequence ID" value="CUS32407.1"/>
    <property type="molecule type" value="Genomic_DNA"/>
</dbReference>
<dbReference type="InterPro" id="IPR016185">
    <property type="entry name" value="PreATP-grasp_dom_sf"/>
</dbReference>
<dbReference type="PANTHER" id="PTHR11609">
    <property type="entry name" value="PURINE BIOSYNTHESIS PROTEIN 6/7, PUR6/7"/>
    <property type="match status" value="1"/>
</dbReference>
<proteinExistence type="inferred from homology"/>
<dbReference type="Pfam" id="PF22660">
    <property type="entry name" value="RS_preATP-grasp-like"/>
    <property type="match status" value="1"/>
</dbReference>
<dbReference type="NCBIfam" id="TIGR01161">
    <property type="entry name" value="purK"/>
    <property type="match status" value="1"/>
</dbReference>
<dbReference type="Pfam" id="PF17769">
    <property type="entry name" value="PurK_C"/>
    <property type="match status" value="1"/>
</dbReference>
<keyword evidence="3 5" id="KW-0658">Purine biosynthesis</keyword>
<dbReference type="InterPro" id="IPR011761">
    <property type="entry name" value="ATP-grasp"/>
</dbReference>
<keyword evidence="1 5" id="KW-0436">Ligase</keyword>
<dbReference type="InterPro" id="IPR013815">
    <property type="entry name" value="ATP_grasp_subdomain_1"/>
</dbReference>
<dbReference type="Pfam" id="PF02222">
    <property type="entry name" value="ATP-grasp"/>
    <property type="match status" value="1"/>
</dbReference>
<dbReference type="InterPro" id="IPR003135">
    <property type="entry name" value="ATP-grasp_carboxylate-amine"/>
</dbReference>
<gene>
    <name evidence="5 6 8" type="primary">purK</name>
    <name evidence="8" type="ORF">COMA1_10615</name>
</gene>
<dbReference type="Gene3D" id="3.30.1490.20">
    <property type="entry name" value="ATP-grasp fold, A domain"/>
    <property type="match status" value="1"/>
</dbReference>
<dbReference type="PROSITE" id="PS50975">
    <property type="entry name" value="ATP_GRASP"/>
    <property type="match status" value="1"/>
</dbReference>
<dbReference type="EC" id="6.3.4.18" evidence="5 6"/>
<keyword evidence="9" id="KW-1185">Reference proteome</keyword>
<evidence type="ECO:0000256" key="6">
    <source>
        <dbReference type="RuleBase" id="RU361200"/>
    </source>
</evidence>
<keyword evidence="4 5" id="KW-0067">ATP-binding</keyword>
<feature type="binding site" evidence="5">
    <location>
        <position position="194"/>
    </location>
    <ligand>
        <name>ATP</name>
        <dbReference type="ChEBI" id="CHEBI:30616"/>
    </ligand>
</feature>
<dbReference type="SUPFAM" id="SSF51246">
    <property type="entry name" value="Rudiment single hybrid motif"/>
    <property type="match status" value="1"/>
</dbReference>
<evidence type="ECO:0000259" key="7">
    <source>
        <dbReference type="PROSITE" id="PS50975"/>
    </source>
</evidence>
<evidence type="ECO:0000256" key="1">
    <source>
        <dbReference type="ARBA" id="ARBA00022598"/>
    </source>
</evidence>
<dbReference type="Gene3D" id="3.40.50.20">
    <property type="match status" value="1"/>
</dbReference>
<dbReference type="GO" id="GO:0006189">
    <property type="term" value="P:'de novo' IMP biosynthetic process"/>
    <property type="evidence" value="ECO:0007669"/>
    <property type="project" value="UniProtKB-UniRule"/>
</dbReference>
<evidence type="ECO:0000313" key="9">
    <source>
        <dbReference type="Proteomes" id="UP000199032"/>
    </source>
</evidence>
<dbReference type="InterPro" id="IPR054350">
    <property type="entry name" value="PurT/PurK_preATP-grasp"/>
</dbReference>
<feature type="binding site" evidence="5">
    <location>
        <position position="217"/>
    </location>
    <ligand>
        <name>ATP</name>
        <dbReference type="ChEBI" id="CHEBI:30616"/>
    </ligand>
</feature>
<reference evidence="8 9" key="1">
    <citation type="submission" date="2015-10" db="EMBL/GenBank/DDBJ databases">
        <authorList>
            <person name="Gilbert D.G."/>
        </authorList>
    </citation>
    <scope>NUCLEOTIDE SEQUENCE [LARGE SCALE GENOMIC DNA]</scope>
    <source>
        <strain evidence="8">COMA1</strain>
    </source>
</reference>
<comment type="similarity">
    <text evidence="5 6">Belongs to the PurK/PurT family.</text>
</comment>
<dbReference type="HAMAP" id="MF_01928">
    <property type="entry name" value="PurK"/>
    <property type="match status" value="1"/>
</dbReference>
<feature type="binding site" evidence="5">
    <location>
        <position position="147"/>
    </location>
    <ligand>
        <name>ATP</name>
        <dbReference type="ChEBI" id="CHEBI:30616"/>
    </ligand>
</feature>
<evidence type="ECO:0000256" key="4">
    <source>
        <dbReference type="ARBA" id="ARBA00022840"/>
    </source>
</evidence>
<dbReference type="InterPro" id="IPR040686">
    <property type="entry name" value="PurK_C"/>
</dbReference>
<feature type="binding site" evidence="5">
    <location>
        <position position="107"/>
    </location>
    <ligand>
        <name>ATP</name>
        <dbReference type="ChEBI" id="CHEBI:30616"/>
    </ligand>
</feature>
<name>A0A0S4L467_9BACT</name>
<feature type="binding site" evidence="5">
    <location>
        <begin position="152"/>
        <end position="158"/>
    </location>
    <ligand>
        <name>ATP</name>
        <dbReference type="ChEBI" id="CHEBI:30616"/>
    </ligand>
</feature>